<dbReference type="AlphaFoldDB" id="A0A5B0P114"/>
<comment type="caution">
    <text evidence="1">The sequence shown here is derived from an EMBL/GenBank/DDBJ whole genome shotgun (WGS) entry which is preliminary data.</text>
</comment>
<reference evidence="1 2" key="1">
    <citation type="submission" date="2019-05" db="EMBL/GenBank/DDBJ databases">
        <title>Emergence of the Ug99 lineage of the wheat stem rust pathogen through somatic hybridization.</title>
        <authorList>
            <person name="Li F."/>
            <person name="Upadhyaya N.M."/>
            <person name="Sperschneider J."/>
            <person name="Matny O."/>
            <person name="Nguyen-Phuc H."/>
            <person name="Mago R."/>
            <person name="Raley C."/>
            <person name="Miller M.E."/>
            <person name="Silverstein K.A.T."/>
            <person name="Henningsen E."/>
            <person name="Hirsch C.D."/>
            <person name="Visser B."/>
            <person name="Pretorius Z.A."/>
            <person name="Steffenson B.J."/>
            <person name="Schwessinger B."/>
            <person name="Dodds P.N."/>
            <person name="Figueroa M."/>
        </authorList>
    </citation>
    <scope>NUCLEOTIDE SEQUENCE [LARGE SCALE GENOMIC DNA]</scope>
    <source>
        <strain evidence="1 2">Ug99</strain>
    </source>
</reference>
<dbReference type="Proteomes" id="UP000325313">
    <property type="component" value="Unassembled WGS sequence"/>
</dbReference>
<proteinExistence type="predicted"/>
<name>A0A5B0P114_PUCGR</name>
<dbReference type="EMBL" id="VDEP01000372">
    <property type="protein sequence ID" value="KAA1095255.1"/>
    <property type="molecule type" value="Genomic_DNA"/>
</dbReference>
<sequence length="170" mass="18584">MIPKIIQLGILRGGWNGVTGFAKKQAMAVELAADVPGVALIDRLSQKPQPIIQKIQLPSKLDLSKAPPRLSNGVPMDIDAIAAKLNFTYDAYRHECVLQHIYHCCSGCYDSAHLEARRCPLDKSLQLSKPQILGIWRDWGGGAADGSNGHSNSLRGARPMSVSEIVDWRT</sequence>
<protein>
    <submittedName>
        <fullName evidence="1">Uncharacterized protein</fullName>
    </submittedName>
</protein>
<evidence type="ECO:0000313" key="2">
    <source>
        <dbReference type="Proteomes" id="UP000325313"/>
    </source>
</evidence>
<accession>A0A5B0P114</accession>
<organism evidence="1 2">
    <name type="scientific">Puccinia graminis f. sp. tritici</name>
    <dbReference type="NCBI Taxonomy" id="56615"/>
    <lineage>
        <taxon>Eukaryota</taxon>
        <taxon>Fungi</taxon>
        <taxon>Dikarya</taxon>
        <taxon>Basidiomycota</taxon>
        <taxon>Pucciniomycotina</taxon>
        <taxon>Pucciniomycetes</taxon>
        <taxon>Pucciniales</taxon>
        <taxon>Pucciniaceae</taxon>
        <taxon>Puccinia</taxon>
    </lineage>
</organism>
<evidence type="ECO:0000313" key="1">
    <source>
        <dbReference type="EMBL" id="KAA1095255.1"/>
    </source>
</evidence>
<gene>
    <name evidence="1" type="ORF">PGTUg99_001529</name>
</gene>